<dbReference type="AlphaFoldDB" id="A0A9W4AZL9"/>
<dbReference type="EMBL" id="AP022601">
    <property type="protein sequence ID" value="BBY91336.1"/>
    <property type="molecule type" value="Genomic_DNA"/>
</dbReference>
<name>A0A9W4AZL9_9MYCO</name>
<sequence>MVCPGVVCDDADSGVHVCLSFVGPGVRGRQRSKTATNTGSEGVNPLSLHLLGAGFRCDLDDGPLMREAEVDAHGGADAEAIAFEVA</sequence>
<evidence type="ECO:0000313" key="2">
    <source>
        <dbReference type="Proteomes" id="UP000465785"/>
    </source>
</evidence>
<organism evidence="1 2">
    <name type="scientific">Mycobacterium gallinarum</name>
    <dbReference type="NCBI Taxonomy" id="39689"/>
    <lineage>
        <taxon>Bacteria</taxon>
        <taxon>Bacillati</taxon>
        <taxon>Actinomycetota</taxon>
        <taxon>Actinomycetes</taxon>
        <taxon>Mycobacteriales</taxon>
        <taxon>Mycobacteriaceae</taxon>
        <taxon>Mycobacterium</taxon>
    </lineage>
</organism>
<dbReference type="KEGG" id="mgau:MGALJ_10050"/>
<protein>
    <submittedName>
        <fullName evidence="1">Uncharacterized protein</fullName>
    </submittedName>
</protein>
<reference evidence="1 2" key="1">
    <citation type="journal article" date="2019" name="Emerg. Microbes Infect.">
        <title>Comprehensive subspecies identification of 175 nontuberculous mycobacteria species based on 7547 genomic profiles.</title>
        <authorList>
            <person name="Matsumoto Y."/>
            <person name="Kinjo T."/>
            <person name="Motooka D."/>
            <person name="Nabeya D."/>
            <person name="Jung N."/>
            <person name="Uechi K."/>
            <person name="Horii T."/>
            <person name="Iida T."/>
            <person name="Fujita J."/>
            <person name="Nakamura S."/>
        </authorList>
    </citation>
    <scope>NUCLEOTIDE SEQUENCE [LARGE SCALE GENOMIC DNA]</scope>
    <source>
        <strain evidence="1 2">JCM 6399</strain>
    </source>
</reference>
<accession>A0A9W4AZL9</accession>
<keyword evidence="2" id="KW-1185">Reference proteome</keyword>
<dbReference type="Proteomes" id="UP000465785">
    <property type="component" value="Chromosome"/>
</dbReference>
<evidence type="ECO:0000313" key="1">
    <source>
        <dbReference type="EMBL" id="BBY91336.1"/>
    </source>
</evidence>
<proteinExistence type="predicted"/>
<gene>
    <name evidence="1" type="ORF">MGALJ_10050</name>
</gene>